<keyword evidence="3" id="KW-1185">Reference proteome</keyword>
<dbReference type="eggNOG" id="ENOG5032EWJ">
    <property type="taxonomic scope" value="Bacteria"/>
</dbReference>
<dbReference type="NCBIfam" id="NF045939">
    <property type="entry name" value="MHJ_0274_fam"/>
    <property type="match status" value="1"/>
</dbReference>
<keyword evidence="1" id="KW-1133">Transmembrane helix</keyword>
<reference evidence="2 3" key="1">
    <citation type="journal article" date="2008" name="Infect. Immun.">
        <title>Genome of Mycoplasma arthritidis.</title>
        <authorList>
            <person name="Dybvig K."/>
            <person name="Zuhua C."/>
            <person name="Lao P."/>
            <person name="Jordan D.S."/>
            <person name="French C.T."/>
            <person name="Tu A.H."/>
            <person name="Loraine A.E."/>
        </authorList>
    </citation>
    <scope>NUCLEOTIDE SEQUENCE [LARGE SCALE GENOMIC DNA]</scope>
    <source>
        <strain evidence="2 3">158L3-1</strain>
    </source>
</reference>
<dbReference type="KEGG" id="mat:MARTH_orf333"/>
<dbReference type="RefSeq" id="WP_012498173.1">
    <property type="nucleotide sequence ID" value="NC_011025.1"/>
</dbReference>
<gene>
    <name evidence="2" type="ordered locus">MARTH_orf333</name>
</gene>
<dbReference type="HOGENOM" id="CLU_1480477_0_0_14"/>
<keyword evidence="1" id="KW-0472">Membrane</keyword>
<proteinExistence type="predicted"/>
<dbReference type="STRING" id="243272.MARTH_orf333"/>
<evidence type="ECO:0000256" key="1">
    <source>
        <dbReference type="SAM" id="Phobius"/>
    </source>
</evidence>
<name>B3PMG4_META1</name>
<feature type="transmembrane region" description="Helical" evidence="1">
    <location>
        <begin position="12"/>
        <end position="31"/>
    </location>
</feature>
<evidence type="ECO:0000313" key="2">
    <source>
        <dbReference type="EMBL" id="ACF07216.1"/>
    </source>
</evidence>
<keyword evidence="1" id="KW-0812">Transmembrane</keyword>
<dbReference type="Proteomes" id="UP000008812">
    <property type="component" value="Chromosome"/>
</dbReference>
<dbReference type="AlphaFoldDB" id="B3PMG4"/>
<sequence>MKPGENNTTAQIIIYVILGLLGAFIITFIVWKAIKGKLLKKKAAKAEAIKQQKDLEIFNEYVMSFAEIIFYTEEQLKSFVVSIGDIKMNSIKNGATKLIKKLIERDDFVYTFVNNAQYKTFLDHCETLSITNCNLWNKKIPNTITYFKTQYAAIPQTQRKQEYVELVKKSIRRQFYEEAEKK</sequence>
<accession>B3PMG4</accession>
<dbReference type="EMBL" id="CP001047">
    <property type="protein sequence ID" value="ACF07216.1"/>
    <property type="molecule type" value="Genomic_DNA"/>
</dbReference>
<protein>
    <submittedName>
        <fullName evidence="2">Conserved hypothetical membrane protein</fullName>
    </submittedName>
</protein>
<organism evidence="2 3">
    <name type="scientific">Metamycoplasma arthritidis (strain 158L3-1)</name>
    <name type="common">Mycoplasma arthritidis</name>
    <dbReference type="NCBI Taxonomy" id="243272"/>
    <lineage>
        <taxon>Bacteria</taxon>
        <taxon>Bacillati</taxon>
        <taxon>Mycoplasmatota</taxon>
        <taxon>Mycoplasmoidales</taxon>
        <taxon>Metamycoplasmataceae</taxon>
        <taxon>Metamycoplasma</taxon>
    </lineage>
</organism>
<evidence type="ECO:0000313" key="3">
    <source>
        <dbReference type="Proteomes" id="UP000008812"/>
    </source>
</evidence>